<evidence type="ECO:0000256" key="7">
    <source>
        <dbReference type="SAM" id="MobiDB-lite"/>
    </source>
</evidence>
<accession>A0A2G4T7R0</accession>
<reference evidence="8 9" key="1">
    <citation type="journal article" date="2016" name="Proc. Natl. Acad. Sci. U.S.A.">
        <title>Lipid metabolic changes in an early divergent fungus govern the establishment of a mutualistic symbiosis with endobacteria.</title>
        <authorList>
            <person name="Lastovetsky O.A."/>
            <person name="Gaspar M.L."/>
            <person name="Mondo S.J."/>
            <person name="LaButti K.M."/>
            <person name="Sandor L."/>
            <person name="Grigoriev I.V."/>
            <person name="Henry S.A."/>
            <person name="Pawlowska T.E."/>
        </authorList>
    </citation>
    <scope>NUCLEOTIDE SEQUENCE [LARGE SCALE GENOMIC DNA]</scope>
    <source>
        <strain evidence="8 9">ATCC 52813</strain>
    </source>
</reference>
<feature type="region of interest" description="Disordered" evidence="7">
    <location>
        <begin position="193"/>
        <end position="279"/>
    </location>
</feature>
<sequence length="279" mass="32377">MTSSNTRSSRTKKPTSNNIIGDKTKNIKKTKKQLRSKRDNSHHNSTITPAANNDNQSQQEVYDLTNKYIDPSEHPDYSRLMNELEESKQKKLEKIKIWRDHEKTSVLDWFTAQKKQAWDDYYFARKRARAVLIEEVQTKMQKLRQELSRLNKQSKTQNQEHDYQDWVPPERLHTIGSFVDGATNEEIERDLTIAKHPYNGNNTPNLVYSDYESRSTTDTPTEEPDVSLSRTENEPARNNNSQAPYLYSSNSNNRPNDRSDWWPFHSAATGVSSTTATPP</sequence>
<dbReference type="SMART" id="SM01401">
    <property type="entry name" value="Sds3"/>
    <property type="match status" value="1"/>
</dbReference>
<dbReference type="Pfam" id="PF08598">
    <property type="entry name" value="Sds3"/>
    <property type="match status" value="1"/>
</dbReference>
<dbReference type="InterPro" id="IPR013907">
    <property type="entry name" value="Sds3"/>
</dbReference>
<keyword evidence="6" id="KW-0175">Coiled coil</keyword>
<dbReference type="Proteomes" id="UP000242254">
    <property type="component" value="Unassembled WGS sequence"/>
</dbReference>
<name>A0A2G4T7R0_RHIZD</name>
<comment type="subcellular location">
    <subcellularLocation>
        <location evidence="1">Nucleus</location>
    </subcellularLocation>
</comment>
<dbReference type="RefSeq" id="XP_023470768.1">
    <property type="nucleotide sequence ID" value="XM_023610979.1"/>
</dbReference>
<dbReference type="GO" id="GO:0010468">
    <property type="term" value="P:regulation of gene expression"/>
    <property type="evidence" value="ECO:0007669"/>
    <property type="project" value="UniProtKB-ARBA"/>
</dbReference>
<evidence type="ECO:0000313" key="9">
    <source>
        <dbReference type="Proteomes" id="UP000242254"/>
    </source>
</evidence>
<dbReference type="GO" id="GO:0005654">
    <property type="term" value="C:nucleoplasm"/>
    <property type="evidence" value="ECO:0007669"/>
    <property type="project" value="UniProtKB-ARBA"/>
</dbReference>
<feature type="compositionally biased region" description="Low complexity" evidence="7">
    <location>
        <begin position="1"/>
        <end position="21"/>
    </location>
</feature>
<feature type="compositionally biased region" description="Polar residues" evidence="7">
    <location>
        <begin position="43"/>
        <end position="58"/>
    </location>
</feature>
<evidence type="ECO:0000256" key="2">
    <source>
        <dbReference type="ARBA" id="ARBA00022491"/>
    </source>
</evidence>
<organism evidence="8 9">
    <name type="scientific">Rhizopus microsporus ATCC 52813</name>
    <dbReference type="NCBI Taxonomy" id="1340429"/>
    <lineage>
        <taxon>Eukaryota</taxon>
        <taxon>Fungi</taxon>
        <taxon>Fungi incertae sedis</taxon>
        <taxon>Mucoromycota</taxon>
        <taxon>Mucoromycotina</taxon>
        <taxon>Mucoromycetes</taxon>
        <taxon>Mucorales</taxon>
        <taxon>Mucorineae</taxon>
        <taxon>Rhizopodaceae</taxon>
        <taxon>Rhizopus</taxon>
    </lineage>
</organism>
<evidence type="ECO:0000256" key="5">
    <source>
        <dbReference type="ARBA" id="ARBA00023242"/>
    </source>
</evidence>
<feature type="coiled-coil region" evidence="6">
    <location>
        <begin position="133"/>
        <end position="160"/>
    </location>
</feature>
<keyword evidence="3" id="KW-0805">Transcription regulation</keyword>
<evidence type="ECO:0000256" key="4">
    <source>
        <dbReference type="ARBA" id="ARBA00023163"/>
    </source>
</evidence>
<keyword evidence="9" id="KW-1185">Reference proteome</keyword>
<feature type="compositionally biased region" description="Low complexity" evidence="7">
    <location>
        <begin position="266"/>
        <end position="279"/>
    </location>
</feature>
<evidence type="ECO:0000313" key="8">
    <source>
        <dbReference type="EMBL" id="PHZ17060.1"/>
    </source>
</evidence>
<keyword evidence="4" id="KW-0804">Transcription</keyword>
<evidence type="ECO:0000256" key="3">
    <source>
        <dbReference type="ARBA" id="ARBA00023015"/>
    </source>
</evidence>
<dbReference type="EMBL" id="KZ303842">
    <property type="protein sequence ID" value="PHZ17060.1"/>
    <property type="molecule type" value="Genomic_DNA"/>
</dbReference>
<protein>
    <submittedName>
        <fullName evidence="8">Uncharacterized protein</fullName>
    </submittedName>
</protein>
<keyword evidence="5" id="KW-0539">Nucleus</keyword>
<dbReference type="GeneID" id="35441969"/>
<proteinExistence type="predicted"/>
<dbReference type="AlphaFoldDB" id="A0A2G4T7R0"/>
<keyword evidence="2" id="KW-0678">Repressor</keyword>
<evidence type="ECO:0000256" key="6">
    <source>
        <dbReference type="SAM" id="Coils"/>
    </source>
</evidence>
<gene>
    <name evidence="8" type="ORF">RHIMIDRAFT_252890</name>
</gene>
<feature type="region of interest" description="Disordered" evidence="7">
    <location>
        <begin position="1"/>
        <end position="58"/>
    </location>
</feature>
<evidence type="ECO:0000256" key="1">
    <source>
        <dbReference type="ARBA" id="ARBA00004123"/>
    </source>
</evidence>
<feature type="compositionally biased region" description="Basic residues" evidence="7">
    <location>
        <begin position="26"/>
        <end position="35"/>
    </location>
</feature>